<reference evidence="2 3" key="1">
    <citation type="submission" date="2015-03" db="EMBL/GenBank/DDBJ databases">
        <authorList>
            <person name="Radwan O."/>
            <person name="Al-Naeli F.A."/>
            <person name="Rendon G.A."/>
            <person name="Fields C."/>
        </authorList>
    </citation>
    <scope>NUCLEOTIDE SEQUENCE [LARGE SCALE GENOMIC DNA]</scope>
    <source>
        <strain evidence="2">CR-DP1</strain>
    </source>
</reference>
<feature type="region of interest" description="Disordered" evidence="1">
    <location>
        <begin position="122"/>
        <end position="166"/>
    </location>
</feature>
<evidence type="ECO:0000256" key="1">
    <source>
        <dbReference type="SAM" id="MobiDB-lite"/>
    </source>
</evidence>
<accession>A0A0F4ZFA8</accession>
<dbReference type="EMBL" id="LAEV01000930">
    <property type="protein sequence ID" value="KKA29269.1"/>
    <property type="molecule type" value="Genomic_DNA"/>
</dbReference>
<keyword evidence="3" id="KW-1185">Reference proteome</keyword>
<protein>
    <submittedName>
        <fullName evidence="2">Uncharacterized protein</fullName>
    </submittedName>
</protein>
<evidence type="ECO:0000313" key="2">
    <source>
        <dbReference type="EMBL" id="KKA29269.1"/>
    </source>
</evidence>
<sequence length="876" mass="92684">MTSSFTPRGAKEDDDRRVVYSEHDDLLELPVAIPDVDALVSDESWDVNHSANSTGTGTPKPPPGLGLSAPPGLSSPGNAPPGFGRPNTGPPGFPNQAQTSVEGTPQRTLAQAAIVKAAVEPLANSRRSSVTPPTAALAPPTTVSTPIASPKGKNVALPVAPSTPERPNTLAKIAAAAAVKTLEKDKDGNISSSSTEPALPQTPRTPMSKVSVLKPQAPPVLHDEDFPALDSHKPTVSRSSVPPNLSRVASTNSPKRVVTETPKTKRAGTITITTPVPTKTLSVKKPEATTEASSPFPSKSQSSVTASPSPRKGVTKEVAALTEAALVIEPEIAHAPVLGRKKKQKKDKPASAKKSAASAASPQVVAGDDETEEASKTATADETSLSAAVSSSQGLDARLGGDSDPISVNGPVADRDVVKGTENTGAPAKVKETGDKKKGKDSKTNKGKSNNDVPDKASVSAPAPAAAPAPTPTPAQATASAPLERPTKGKAIAGGSEKPEQAETRKAAAKKMEPLVITADQAAGEPAAQNETRRPLQKDEAKDDTSESTSTLSELFSRLQAQNILPSLDKLSFFSAPVNDGLTKQVKKALGDAWRNAPSDVKTSDRAQHDMEIGKGLLDFHLSDEEVDALQEGKPVRRFHNGLRLLVTPNGDVLRNLLAEEEEQYLEYQSRLAADVKNPRTFISENYQSSTPGFTLVRNRVQYLGPPTFFPQNEDGKVRDISGKIMQEKGLSHLNESIMPRLYYSLPNISVAQKKSLQDMRVDATIYEVAPIISGHLPSTPGMDGMEHNYNSGFITSPIEGNGTVSGGGYRSGYEQRIGSTGTLDRSATDLRDPPMLSVPDAEMAYERAKQDSDYLESRLNRIMKSNRRLLLGTGH</sequence>
<dbReference type="Proteomes" id="UP000033483">
    <property type="component" value="Unassembled WGS sequence"/>
</dbReference>
<feature type="compositionally biased region" description="Low complexity" evidence="1">
    <location>
        <begin position="352"/>
        <end position="366"/>
    </location>
</feature>
<dbReference type="OrthoDB" id="1923159at2759"/>
<feature type="compositionally biased region" description="Low complexity" evidence="1">
    <location>
        <begin position="65"/>
        <end position="82"/>
    </location>
</feature>
<proteinExistence type="predicted"/>
<name>A0A0F4ZFA8_9PEZI</name>
<organism evidence="2 3">
    <name type="scientific">Thielaviopsis punctulata</name>
    <dbReference type="NCBI Taxonomy" id="72032"/>
    <lineage>
        <taxon>Eukaryota</taxon>
        <taxon>Fungi</taxon>
        <taxon>Dikarya</taxon>
        <taxon>Ascomycota</taxon>
        <taxon>Pezizomycotina</taxon>
        <taxon>Sordariomycetes</taxon>
        <taxon>Hypocreomycetidae</taxon>
        <taxon>Microascales</taxon>
        <taxon>Ceratocystidaceae</taxon>
        <taxon>Thielaviopsis</taxon>
    </lineage>
</organism>
<gene>
    <name evidence="2" type="ORF">TD95_004289</name>
</gene>
<dbReference type="AlphaFoldDB" id="A0A0F4ZFA8"/>
<feature type="region of interest" description="Disordered" evidence="1">
    <location>
        <begin position="329"/>
        <end position="549"/>
    </location>
</feature>
<feature type="compositionally biased region" description="Basic and acidic residues" evidence="1">
    <location>
        <begin position="531"/>
        <end position="545"/>
    </location>
</feature>
<feature type="compositionally biased region" description="Low complexity" evidence="1">
    <location>
        <begin position="447"/>
        <end position="464"/>
    </location>
</feature>
<feature type="compositionally biased region" description="Polar residues" evidence="1">
    <location>
        <begin position="234"/>
        <end position="254"/>
    </location>
</feature>
<feature type="region of interest" description="Disordered" evidence="1">
    <location>
        <begin position="47"/>
        <end position="109"/>
    </location>
</feature>
<feature type="compositionally biased region" description="Low complexity" evidence="1">
    <location>
        <begin position="269"/>
        <end position="280"/>
    </location>
</feature>
<evidence type="ECO:0000313" key="3">
    <source>
        <dbReference type="Proteomes" id="UP000033483"/>
    </source>
</evidence>
<feature type="region of interest" description="Disordered" evidence="1">
    <location>
        <begin position="184"/>
        <end position="316"/>
    </location>
</feature>
<feature type="compositionally biased region" description="Basic and acidic residues" evidence="1">
    <location>
        <begin position="429"/>
        <end position="444"/>
    </location>
</feature>
<feature type="compositionally biased region" description="Basic and acidic residues" evidence="1">
    <location>
        <begin position="221"/>
        <end position="233"/>
    </location>
</feature>
<feature type="compositionally biased region" description="Polar residues" evidence="1">
    <location>
        <begin position="376"/>
        <end position="394"/>
    </location>
</feature>
<comment type="caution">
    <text evidence="2">The sequence shown here is derived from an EMBL/GenBank/DDBJ whole genome shotgun (WGS) entry which is preliminary data.</text>
</comment>
<feature type="compositionally biased region" description="Basic and acidic residues" evidence="1">
    <location>
        <begin position="497"/>
        <end position="513"/>
    </location>
</feature>
<feature type="compositionally biased region" description="Low complexity" evidence="1">
    <location>
        <begin position="128"/>
        <end position="146"/>
    </location>
</feature>
<feature type="compositionally biased region" description="Polar residues" evidence="1">
    <location>
        <begin position="95"/>
        <end position="109"/>
    </location>
</feature>
<feature type="compositionally biased region" description="Low complexity" evidence="1">
    <location>
        <begin position="293"/>
        <end position="303"/>
    </location>
</feature>